<sequence>MYPTPVVSGRSLASRDPSLSLYDHSVYEKNGSLLPAGMPTIVQNERVPIGLNPAQRNKVLSESSSTFGHDTPFSRVITDKSVRFLYGSNFRFDEGGTSSLETSSSCAHRQPRGTPLARRDHIDLFNGDSPYGRDEEDNKQRLLEMSKCAPRHEVKTPWAADNDVNEQHSVKTLDTRPKYSNELDMHKLLRWVDDEVG</sequence>
<dbReference type="Proteomes" id="UP000591131">
    <property type="component" value="Unassembled WGS sequence"/>
</dbReference>
<dbReference type="OrthoDB" id="10552770at2759"/>
<accession>A0A7J6LTI4</accession>
<comment type="caution">
    <text evidence="2">The sequence shown here is derived from an EMBL/GenBank/DDBJ whole genome shotgun (WGS) entry which is preliminary data.</text>
</comment>
<keyword evidence="3" id="KW-1185">Reference proteome</keyword>
<name>A0A7J6LTI4_PERCH</name>
<organism evidence="2 3">
    <name type="scientific">Perkinsus chesapeaki</name>
    <name type="common">Clam parasite</name>
    <name type="synonym">Perkinsus andrewsi</name>
    <dbReference type="NCBI Taxonomy" id="330153"/>
    <lineage>
        <taxon>Eukaryota</taxon>
        <taxon>Sar</taxon>
        <taxon>Alveolata</taxon>
        <taxon>Perkinsozoa</taxon>
        <taxon>Perkinsea</taxon>
        <taxon>Perkinsida</taxon>
        <taxon>Perkinsidae</taxon>
        <taxon>Perkinsus</taxon>
    </lineage>
</organism>
<evidence type="ECO:0000313" key="3">
    <source>
        <dbReference type="Proteomes" id="UP000591131"/>
    </source>
</evidence>
<protein>
    <submittedName>
        <fullName evidence="2">Uncharacterized protein</fullName>
    </submittedName>
</protein>
<feature type="compositionally biased region" description="Low complexity" evidence="1">
    <location>
        <begin position="96"/>
        <end position="105"/>
    </location>
</feature>
<feature type="region of interest" description="Disordered" evidence="1">
    <location>
        <begin position="96"/>
        <end position="115"/>
    </location>
</feature>
<evidence type="ECO:0000313" key="2">
    <source>
        <dbReference type="EMBL" id="KAF4662619.1"/>
    </source>
</evidence>
<gene>
    <name evidence="2" type="ORF">FOL47_006159</name>
</gene>
<dbReference type="AlphaFoldDB" id="A0A7J6LTI4"/>
<reference evidence="2 3" key="1">
    <citation type="submission" date="2020-04" db="EMBL/GenBank/DDBJ databases">
        <title>Perkinsus chesapeaki whole genome sequence.</title>
        <authorList>
            <person name="Bogema D.R."/>
        </authorList>
    </citation>
    <scope>NUCLEOTIDE SEQUENCE [LARGE SCALE GENOMIC DNA]</scope>
    <source>
        <strain evidence="2">ATCC PRA-425</strain>
    </source>
</reference>
<proteinExistence type="predicted"/>
<dbReference type="EMBL" id="JAAPAO010000341">
    <property type="protein sequence ID" value="KAF4662619.1"/>
    <property type="molecule type" value="Genomic_DNA"/>
</dbReference>
<evidence type="ECO:0000256" key="1">
    <source>
        <dbReference type="SAM" id="MobiDB-lite"/>
    </source>
</evidence>